<evidence type="ECO:0000256" key="1">
    <source>
        <dbReference type="SAM" id="MobiDB-lite"/>
    </source>
</evidence>
<organism evidence="3 4">
    <name type="scientific">Toxocara canis</name>
    <name type="common">Canine roundworm</name>
    <dbReference type="NCBI Taxonomy" id="6265"/>
    <lineage>
        <taxon>Eukaryota</taxon>
        <taxon>Metazoa</taxon>
        <taxon>Ecdysozoa</taxon>
        <taxon>Nematoda</taxon>
        <taxon>Chromadorea</taxon>
        <taxon>Rhabditida</taxon>
        <taxon>Spirurina</taxon>
        <taxon>Ascaridomorpha</taxon>
        <taxon>Ascaridoidea</taxon>
        <taxon>Toxocaridae</taxon>
        <taxon>Toxocara</taxon>
    </lineage>
</organism>
<keyword evidence="2" id="KW-0732">Signal</keyword>
<reference evidence="3 4" key="1">
    <citation type="submission" date="2014-11" db="EMBL/GenBank/DDBJ databases">
        <title>Genetic blueprint of the zoonotic pathogen Toxocara canis.</title>
        <authorList>
            <person name="Zhu X.-Q."/>
            <person name="Korhonen P.K."/>
            <person name="Cai H."/>
            <person name="Young N.D."/>
            <person name="Nejsum P."/>
            <person name="von Samson-Himmelstjerna G."/>
            <person name="Boag P.R."/>
            <person name="Tan P."/>
            <person name="Li Q."/>
            <person name="Min J."/>
            <person name="Yang Y."/>
            <person name="Wang X."/>
            <person name="Fang X."/>
            <person name="Hall R.S."/>
            <person name="Hofmann A."/>
            <person name="Sternberg P.W."/>
            <person name="Jex A.R."/>
            <person name="Gasser R.B."/>
        </authorList>
    </citation>
    <scope>NUCLEOTIDE SEQUENCE [LARGE SCALE GENOMIC DNA]</scope>
    <source>
        <strain evidence="3">PN_DK_2014</strain>
    </source>
</reference>
<feature type="chain" id="PRO_5002095543" description="Secreted protein" evidence="2">
    <location>
        <begin position="20"/>
        <end position="75"/>
    </location>
</feature>
<feature type="compositionally biased region" description="Basic and acidic residues" evidence="1">
    <location>
        <begin position="43"/>
        <end position="69"/>
    </location>
</feature>
<name>A0A0B2VQ14_TOXCA</name>
<evidence type="ECO:0000313" key="4">
    <source>
        <dbReference type="Proteomes" id="UP000031036"/>
    </source>
</evidence>
<feature type="signal peptide" evidence="2">
    <location>
        <begin position="1"/>
        <end position="19"/>
    </location>
</feature>
<evidence type="ECO:0000313" key="3">
    <source>
        <dbReference type="EMBL" id="KHN83120.1"/>
    </source>
</evidence>
<protein>
    <recommendedName>
        <fullName evidence="5">Secreted protein</fullName>
    </recommendedName>
</protein>
<dbReference type="AlphaFoldDB" id="A0A0B2VQ14"/>
<gene>
    <name evidence="3" type="ORF">Tcan_17083</name>
</gene>
<accession>A0A0B2VQ14</accession>
<comment type="caution">
    <text evidence="3">The sequence shown here is derived from an EMBL/GenBank/DDBJ whole genome shotgun (WGS) entry which is preliminary data.</text>
</comment>
<dbReference type="Proteomes" id="UP000031036">
    <property type="component" value="Unassembled WGS sequence"/>
</dbReference>
<sequence>MLSILLELIFACACPIALALYFYRGCVCECPASTKEGNSQYEKPSRSEKTRSKERGANKHFISSDEEKVPLVANH</sequence>
<evidence type="ECO:0000256" key="2">
    <source>
        <dbReference type="SAM" id="SignalP"/>
    </source>
</evidence>
<dbReference type="EMBL" id="JPKZ01001217">
    <property type="protein sequence ID" value="KHN83120.1"/>
    <property type="molecule type" value="Genomic_DNA"/>
</dbReference>
<feature type="region of interest" description="Disordered" evidence="1">
    <location>
        <begin position="32"/>
        <end position="75"/>
    </location>
</feature>
<keyword evidence="4" id="KW-1185">Reference proteome</keyword>
<evidence type="ECO:0008006" key="5">
    <source>
        <dbReference type="Google" id="ProtNLM"/>
    </source>
</evidence>
<proteinExistence type="predicted"/>